<name>A0A6A6BTJ0_9PEZI</name>
<gene>
    <name evidence="2" type="ORF">K452DRAFT_283441</name>
</gene>
<keyword evidence="3" id="KW-1185">Reference proteome</keyword>
<sequence length="355" mass="38879">MPGMGDSDSTIAPRAMRSRLLKLPSELRLLIYDFVIFWPDSLTIATDVQTGVQPSTLTDSGYESDGSSSDADGTNGDGCQVPGLPSTHVPVIRGGYHPGLLKLSIATPPSRDAPANTCTDENRDENPPPSVRLPPAAPAALLQTCRYINAELTWHLQSVRNRDRGIALYLTYPYGILVFHALCPALLRLVRSVHISGLFAYPKPQNVPDIFVGRPATQYSHPAHIAPSVTDAANHAFRRLLLSTFSRQPRFPLNKLEMRVYFPGEGHAAIWGHASSPLPQAMANICGGIMDSSVWTGNRGIGASLVVTPCPDRRILVQKWKRFGSGQEETEGFVINKEWPKRDTISPEGRAKHYL</sequence>
<organism evidence="2 3">
    <name type="scientific">Aplosporella prunicola CBS 121167</name>
    <dbReference type="NCBI Taxonomy" id="1176127"/>
    <lineage>
        <taxon>Eukaryota</taxon>
        <taxon>Fungi</taxon>
        <taxon>Dikarya</taxon>
        <taxon>Ascomycota</taxon>
        <taxon>Pezizomycotina</taxon>
        <taxon>Dothideomycetes</taxon>
        <taxon>Dothideomycetes incertae sedis</taxon>
        <taxon>Botryosphaeriales</taxon>
        <taxon>Aplosporellaceae</taxon>
        <taxon>Aplosporella</taxon>
    </lineage>
</organism>
<dbReference type="GeneID" id="54297268"/>
<dbReference type="OrthoDB" id="3899662at2759"/>
<evidence type="ECO:0000256" key="1">
    <source>
        <dbReference type="SAM" id="MobiDB-lite"/>
    </source>
</evidence>
<dbReference type="EMBL" id="ML995476">
    <property type="protein sequence ID" value="KAF2146147.1"/>
    <property type="molecule type" value="Genomic_DNA"/>
</dbReference>
<evidence type="ECO:0000313" key="3">
    <source>
        <dbReference type="Proteomes" id="UP000799438"/>
    </source>
</evidence>
<feature type="compositionally biased region" description="Low complexity" evidence="1">
    <location>
        <begin position="59"/>
        <end position="78"/>
    </location>
</feature>
<dbReference type="RefSeq" id="XP_033401859.1">
    <property type="nucleotide sequence ID" value="XM_033539772.1"/>
</dbReference>
<proteinExistence type="predicted"/>
<evidence type="ECO:0000313" key="2">
    <source>
        <dbReference type="EMBL" id="KAF2146147.1"/>
    </source>
</evidence>
<feature type="region of interest" description="Disordered" evidence="1">
    <location>
        <begin position="52"/>
        <end position="84"/>
    </location>
</feature>
<dbReference type="Proteomes" id="UP000799438">
    <property type="component" value="Unassembled WGS sequence"/>
</dbReference>
<accession>A0A6A6BTJ0</accession>
<protein>
    <submittedName>
        <fullName evidence="2">Uncharacterized protein</fullName>
    </submittedName>
</protein>
<reference evidence="2" key="1">
    <citation type="journal article" date="2020" name="Stud. Mycol.">
        <title>101 Dothideomycetes genomes: a test case for predicting lifestyles and emergence of pathogens.</title>
        <authorList>
            <person name="Haridas S."/>
            <person name="Albert R."/>
            <person name="Binder M."/>
            <person name="Bloem J."/>
            <person name="Labutti K."/>
            <person name="Salamov A."/>
            <person name="Andreopoulos B."/>
            <person name="Baker S."/>
            <person name="Barry K."/>
            <person name="Bills G."/>
            <person name="Bluhm B."/>
            <person name="Cannon C."/>
            <person name="Castanera R."/>
            <person name="Culley D."/>
            <person name="Daum C."/>
            <person name="Ezra D."/>
            <person name="Gonzalez J."/>
            <person name="Henrissat B."/>
            <person name="Kuo A."/>
            <person name="Liang C."/>
            <person name="Lipzen A."/>
            <person name="Lutzoni F."/>
            <person name="Magnuson J."/>
            <person name="Mondo S."/>
            <person name="Nolan M."/>
            <person name="Ohm R."/>
            <person name="Pangilinan J."/>
            <person name="Park H.-J."/>
            <person name="Ramirez L."/>
            <person name="Alfaro M."/>
            <person name="Sun H."/>
            <person name="Tritt A."/>
            <person name="Yoshinaga Y."/>
            <person name="Zwiers L.-H."/>
            <person name="Turgeon B."/>
            <person name="Goodwin S."/>
            <person name="Spatafora J."/>
            <person name="Crous P."/>
            <person name="Grigoriev I."/>
        </authorList>
    </citation>
    <scope>NUCLEOTIDE SEQUENCE</scope>
    <source>
        <strain evidence="2">CBS 121167</strain>
    </source>
</reference>
<dbReference type="AlphaFoldDB" id="A0A6A6BTJ0"/>
<feature type="region of interest" description="Disordered" evidence="1">
    <location>
        <begin position="108"/>
        <end position="134"/>
    </location>
</feature>